<evidence type="ECO:0000313" key="1">
    <source>
        <dbReference type="EMBL" id="MBK0396217.1"/>
    </source>
</evidence>
<evidence type="ECO:0000313" key="2">
    <source>
        <dbReference type="Proteomes" id="UP000614058"/>
    </source>
</evidence>
<dbReference type="RefSeq" id="WP_003798629.1">
    <property type="nucleotide sequence ID" value="NZ_JAEHNZ010000002.1"/>
</dbReference>
<reference evidence="1 2" key="1">
    <citation type="journal article" date="2021" name="Pathogens">
        <title>Isolation and Characterization of Kingella bonacorsii sp. nov., A Novel Kingella Species Detected in a Stable Periodontitis Subject.</title>
        <authorList>
            <person name="Antezack A."/>
            <person name="Boxberger M."/>
            <person name="Rolland C."/>
            <person name="Monnet-Corti V."/>
            <person name="La Scola B."/>
        </authorList>
    </citation>
    <scope>NUCLEOTIDE SEQUENCE [LARGE SCALE GENOMIC DNA]</scope>
    <source>
        <strain evidence="1 2">Marseille-Q4569</strain>
    </source>
</reference>
<accession>A0ABS1BSK5</accession>
<organism evidence="1 2">
    <name type="scientific">Kingella bonacorsii</name>
    <dbReference type="NCBI Taxonomy" id="2796361"/>
    <lineage>
        <taxon>Bacteria</taxon>
        <taxon>Pseudomonadati</taxon>
        <taxon>Pseudomonadota</taxon>
        <taxon>Betaproteobacteria</taxon>
        <taxon>Neisseriales</taxon>
        <taxon>Neisseriaceae</taxon>
        <taxon>Kingella</taxon>
    </lineage>
</organism>
<name>A0ABS1BSK5_9NEIS</name>
<sequence>MKIVKTLITMAILYGAYHVYKTHDFTIIPPTDSDVKEAFRKTDPATFANAQNVVLTITKPCQKVQGGITDGVYSCNFEVYIRMPSKTTEYPDVRITKRKGKWVVKK</sequence>
<proteinExistence type="predicted"/>
<dbReference type="Proteomes" id="UP000614058">
    <property type="component" value="Unassembled WGS sequence"/>
</dbReference>
<gene>
    <name evidence="1" type="ORF">JDW22_06400</name>
</gene>
<dbReference type="GeneID" id="84907570"/>
<keyword evidence="2" id="KW-1185">Reference proteome</keyword>
<comment type="caution">
    <text evidence="1">The sequence shown here is derived from an EMBL/GenBank/DDBJ whole genome shotgun (WGS) entry which is preliminary data.</text>
</comment>
<protein>
    <submittedName>
        <fullName evidence="1">Uncharacterized protein</fullName>
    </submittedName>
</protein>
<dbReference type="EMBL" id="JAEHNZ010000002">
    <property type="protein sequence ID" value="MBK0396217.1"/>
    <property type="molecule type" value="Genomic_DNA"/>
</dbReference>